<keyword evidence="1" id="KW-0511">Multifunctional enzyme</keyword>
<dbReference type="InterPro" id="IPR043128">
    <property type="entry name" value="Rev_trsase/Diguanyl_cyclase"/>
</dbReference>
<sequence length="222" mass="25646">MMKFTQKNVKFDWSEKAEAAFQLLKQKLYSAPILALPEGSENFVVYCDASRKGLGAVLMQREKVIAYASRQLKIHKKNYTTHDLELGAVLLSDYDCEIRYHPGKANMVADALSRKERNKPLRVRALVLMIGWNLPVQILNAQVEAMKEEKFGTEDLCGMIKKLEKRTDGTLCLNRRSWIPCRANLRELIMQESHKSKPSIHPGSDKMYQDLKNLYWWPNMKA</sequence>
<dbReference type="Gene3D" id="1.10.340.70">
    <property type="match status" value="1"/>
</dbReference>
<organism evidence="4 5">
    <name type="scientific">Tanacetum coccineum</name>
    <dbReference type="NCBI Taxonomy" id="301880"/>
    <lineage>
        <taxon>Eukaryota</taxon>
        <taxon>Viridiplantae</taxon>
        <taxon>Streptophyta</taxon>
        <taxon>Embryophyta</taxon>
        <taxon>Tracheophyta</taxon>
        <taxon>Spermatophyta</taxon>
        <taxon>Magnoliopsida</taxon>
        <taxon>eudicotyledons</taxon>
        <taxon>Gunneridae</taxon>
        <taxon>Pentapetalae</taxon>
        <taxon>asterids</taxon>
        <taxon>campanulids</taxon>
        <taxon>Asterales</taxon>
        <taxon>Asteraceae</taxon>
        <taxon>Asteroideae</taxon>
        <taxon>Anthemideae</taxon>
        <taxon>Anthemidinae</taxon>
        <taxon>Tanacetum</taxon>
    </lineage>
</organism>
<dbReference type="InterPro" id="IPR043502">
    <property type="entry name" value="DNA/RNA_pol_sf"/>
</dbReference>
<dbReference type="Proteomes" id="UP001151760">
    <property type="component" value="Unassembled WGS sequence"/>
</dbReference>
<feature type="domain" description="Reverse transcriptase/retrotransposon-derived protein RNase H-like" evidence="2">
    <location>
        <begin position="13"/>
        <end position="90"/>
    </location>
</feature>
<dbReference type="PANTHER" id="PTHR37984">
    <property type="entry name" value="PROTEIN CBG26694"/>
    <property type="match status" value="1"/>
</dbReference>
<keyword evidence="5" id="KW-1185">Reference proteome</keyword>
<dbReference type="InterPro" id="IPR041577">
    <property type="entry name" value="RT_RNaseH_2"/>
</dbReference>
<reference evidence="4" key="1">
    <citation type="journal article" date="2022" name="Int. J. Mol. Sci.">
        <title>Draft Genome of Tanacetum Coccineum: Genomic Comparison of Closely Related Tanacetum-Family Plants.</title>
        <authorList>
            <person name="Yamashiro T."/>
            <person name="Shiraishi A."/>
            <person name="Nakayama K."/>
            <person name="Satake H."/>
        </authorList>
    </citation>
    <scope>NUCLEOTIDE SEQUENCE</scope>
</reference>
<evidence type="ECO:0000313" key="4">
    <source>
        <dbReference type="EMBL" id="GJT91364.1"/>
    </source>
</evidence>
<gene>
    <name evidence="4" type="ORF">Tco_1080209</name>
</gene>
<dbReference type="InterPro" id="IPR041588">
    <property type="entry name" value="Integrase_H2C2"/>
</dbReference>
<feature type="domain" description="Integrase zinc-binding" evidence="3">
    <location>
        <begin position="184"/>
        <end position="221"/>
    </location>
</feature>
<accession>A0ABQ5HVA1</accession>
<reference evidence="4" key="2">
    <citation type="submission" date="2022-01" db="EMBL/GenBank/DDBJ databases">
        <authorList>
            <person name="Yamashiro T."/>
            <person name="Shiraishi A."/>
            <person name="Satake H."/>
            <person name="Nakayama K."/>
        </authorList>
    </citation>
    <scope>NUCLEOTIDE SEQUENCE</scope>
</reference>
<dbReference type="SUPFAM" id="SSF56672">
    <property type="entry name" value="DNA/RNA polymerases"/>
    <property type="match status" value="1"/>
</dbReference>
<evidence type="ECO:0000259" key="2">
    <source>
        <dbReference type="Pfam" id="PF17919"/>
    </source>
</evidence>
<evidence type="ECO:0000256" key="1">
    <source>
        <dbReference type="ARBA" id="ARBA00023268"/>
    </source>
</evidence>
<comment type="caution">
    <text evidence="4">The sequence shown here is derived from an EMBL/GenBank/DDBJ whole genome shotgun (WGS) entry which is preliminary data.</text>
</comment>
<keyword evidence="4" id="KW-0808">Transferase</keyword>
<evidence type="ECO:0000313" key="5">
    <source>
        <dbReference type="Proteomes" id="UP001151760"/>
    </source>
</evidence>
<keyword evidence="4" id="KW-0695">RNA-directed DNA polymerase</keyword>
<keyword evidence="4" id="KW-0548">Nucleotidyltransferase</keyword>
<name>A0ABQ5HVA1_9ASTR</name>
<proteinExistence type="predicted"/>
<dbReference type="Gene3D" id="3.30.70.270">
    <property type="match status" value="1"/>
</dbReference>
<protein>
    <submittedName>
        <fullName evidence="4">Reverse transcriptase domain-containing protein</fullName>
    </submittedName>
</protein>
<dbReference type="Pfam" id="PF17919">
    <property type="entry name" value="RT_RNaseH_2"/>
    <property type="match status" value="1"/>
</dbReference>
<dbReference type="InterPro" id="IPR050951">
    <property type="entry name" value="Retrovirus_Pol_polyprotein"/>
</dbReference>
<dbReference type="PANTHER" id="PTHR37984:SF5">
    <property type="entry name" value="PROTEIN NYNRIN-LIKE"/>
    <property type="match status" value="1"/>
</dbReference>
<dbReference type="Pfam" id="PF17921">
    <property type="entry name" value="Integrase_H2C2"/>
    <property type="match status" value="1"/>
</dbReference>
<dbReference type="EMBL" id="BQNB010020012">
    <property type="protein sequence ID" value="GJT91364.1"/>
    <property type="molecule type" value="Genomic_DNA"/>
</dbReference>
<dbReference type="GO" id="GO:0003964">
    <property type="term" value="F:RNA-directed DNA polymerase activity"/>
    <property type="evidence" value="ECO:0007669"/>
    <property type="project" value="UniProtKB-KW"/>
</dbReference>
<evidence type="ECO:0000259" key="3">
    <source>
        <dbReference type="Pfam" id="PF17921"/>
    </source>
</evidence>